<protein>
    <recommendedName>
        <fullName evidence="3">Transglutaminase-like domain-containing protein</fullName>
    </recommendedName>
</protein>
<evidence type="ECO:0000313" key="4">
    <source>
        <dbReference type="EMBL" id="NEN77005.1"/>
    </source>
</evidence>
<feature type="transmembrane region" description="Helical" evidence="2">
    <location>
        <begin position="148"/>
        <end position="164"/>
    </location>
</feature>
<dbReference type="RefSeq" id="WP_163770345.1">
    <property type="nucleotide sequence ID" value="NZ_JAAGXA010000001.1"/>
</dbReference>
<evidence type="ECO:0000259" key="3">
    <source>
        <dbReference type="SMART" id="SM00460"/>
    </source>
</evidence>
<accession>A0A6P0HH70</accession>
<dbReference type="Pfam" id="PF11992">
    <property type="entry name" value="TgpA_N"/>
    <property type="match status" value="1"/>
</dbReference>
<dbReference type="InterPro" id="IPR002931">
    <property type="entry name" value="Transglutaminase-like"/>
</dbReference>
<feature type="transmembrane region" description="Helical" evidence="2">
    <location>
        <begin position="621"/>
        <end position="642"/>
    </location>
</feature>
<dbReference type="SUPFAM" id="SSF54001">
    <property type="entry name" value="Cysteine proteinases"/>
    <property type="match status" value="1"/>
</dbReference>
<keyword evidence="2" id="KW-0472">Membrane</keyword>
<keyword evidence="2" id="KW-0812">Transmembrane</keyword>
<name>A0A6P0HH70_9ACTN</name>
<gene>
    <name evidence="4" type="ORF">G3T38_01815</name>
</gene>
<proteinExistence type="predicted"/>
<dbReference type="InterPro" id="IPR052901">
    <property type="entry name" value="Bact_TGase-like"/>
</dbReference>
<feature type="region of interest" description="Disordered" evidence="1">
    <location>
        <begin position="548"/>
        <end position="615"/>
    </location>
</feature>
<dbReference type="InterPro" id="IPR021878">
    <property type="entry name" value="TgpA_N"/>
</dbReference>
<dbReference type="Gene3D" id="3.10.620.30">
    <property type="match status" value="1"/>
</dbReference>
<dbReference type="Proteomes" id="UP000468687">
    <property type="component" value="Unassembled WGS sequence"/>
</dbReference>
<feature type="region of interest" description="Disordered" evidence="1">
    <location>
        <begin position="773"/>
        <end position="824"/>
    </location>
</feature>
<reference evidence="4 5" key="1">
    <citation type="journal article" date="2014" name="Int. J. Syst. Evol. Microbiol.">
        <title>Nocardioides zeae sp. nov., isolated from the stem of Zea mays.</title>
        <authorList>
            <person name="Glaeser S.P."/>
            <person name="McInroy J.A."/>
            <person name="Busse H.J."/>
            <person name="Kampfer P."/>
        </authorList>
    </citation>
    <scope>NUCLEOTIDE SEQUENCE [LARGE SCALE GENOMIC DNA]</scope>
    <source>
        <strain evidence="4 5">JCM 30728</strain>
    </source>
</reference>
<evidence type="ECO:0000256" key="2">
    <source>
        <dbReference type="SAM" id="Phobius"/>
    </source>
</evidence>
<feature type="domain" description="Transglutaminase-like" evidence="3">
    <location>
        <begin position="479"/>
        <end position="549"/>
    </location>
</feature>
<evidence type="ECO:0000256" key="1">
    <source>
        <dbReference type="SAM" id="MobiDB-lite"/>
    </source>
</evidence>
<feature type="transmembrane region" description="Helical" evidence="2">
    <location>
        <begin position="170"/>
        <end position="189"/>
    </location>
</feature>
<dbReference type="PANTHER" id="PTHR42736">
    <property type="entry name" value="PROTEIN-GLUTAMINE GAMMA-GLUTAMYLTRANSFERASE"/>
    <property type="match status" value="1"/>
</dbReference>
<sequence>MSPGPARFVRQLLLGLLAAAATIVTLQSWRGFTVRPDDLVGPALVAAAGLLVTGTALRLLPLPAVVVASLQLAVAGVLVVVLVGGSLPTPGGVAETLDRIRLALEVAQVQPPPVPLDGGGIRALLVVGAVLFLWIADTVAATLRVGPALGLPLLAAFSLPVTILRTGAPWWIFATASLLYVAVLALHEADDLGRWGRRVVARRQGAPHTAGGAASGPPVAGTAVAVTAVGLALVAPLAVPVLDLGLLDRAGLRGGAGSAVVLREPTADLQGDLTRGDDVDLLEITTDDPGAAAPTYLRIGGLNDFDADEQQWRPGGGDERALDEARLQLPEGARSGDPRVTWNIRATDAFSSSWLPTPSNLTDIYADSGWRYRPAGDDFTRDDGRTTAGQSWETTEVLPSFTREDLDAAGRDYPDRLAPFLAVPGVDPRIAELAETIVADATTPADQAAELQAFFRDRDEFRYDLQVSSSSDDSLTEFLFDSRAGYCQHFASAMAVMARELGIPARVAVGFLTPEVVAPGRWELSAHDLHAWPELYFPGIGWVRYEPTPGQRASATPDYSAPDPSGPGATSGTDEPTPTSRPTTTAPTTGPTSAPPSSAAPDDGQEGADDGRGGTGGMRPAVLLVVTGAGVGVVALLALLVAPRRIRERQRRRRRARGVEGAWNELRATLLDHRVPWPPDRSPADTARMLVEDWEAEVADRGQSTGPDARPVPDGAALAPLERLVTRLELARYAPPAVGSVDAPASSGSGASAQDDAAWSDARAFADGRLAGRGGARRARWLPTSVLAGRRERRGGEPGLGAEAPATTAPEVVGGSDEEELARR</sequence>
<dbReference type="PANTHER" id="PTHR42736:SF1">
    <property type="entry name" value="PROTEIN-GLUTAMINE GAMMA-GLUTAMYLTRANSFERASE"/>
    <property type="match status" value="1"/>
</dbReference>
<feature type="transmembrane region" description="Helical" evidence="2">
    <location>
        <begin position="12"/>
        <end position="33"/>
    </location>
</feature>
<feature type="transmembrane region" description="Helical" evidence="2">
    <location>
        <begin position="39"/>
        <end position="57"/>
    </location>
</feature>
<organism evidence="4 5">
    <name type="scientific">Nocardioides zeae</name>
    <dbReference type="NCBI Taxonomy" id="1457234"/>
    <lineage>
        <taxon>Bacteria</taxon>
        <taxon>Bacillati</taxon>
        <taxon>Actinomycetota</taxon>
        <taxon>Actinomycetes</taxon>
        <taxon>Propionibacteriales</taxon>
        <taxon>Nocardioidaceae</taxon>
        <taxon>Nocardioides</taxon>
    </lineage>
</organism>
<dbReference type="AlphaFoldDB" id="A0A6P0HH70"/>
<feature type="transmembrane region" description="Helical" evidence="2">
    <location>
        <begin position="210"/>
        <end position="239"/>
    </location>
</feature>
<dbReference type="EMBL" id="JAAGXA010000001">
    <property type="protein sequence ID" value="NEN77005.1"/>
    <property type="molecule type" value="Genomic_DNA"/>
</dbReference>
<comment type="caution">
    <text evidence="4">The sequence shown here is derived from an EMBL/GenBank/DDBJ whole genome shotgun (WGS) entry which is preliminary data.</text>
</comment>
<feature type="transmembrane region" description="Helical" evidence="2">
    <location>
        <begin position="64"/>
        <end position="87"/>
    </location>
</feature>
<dbReference type="Pfam" id="PF01841">
    <property type="entry name" value="Transglut_core"/>
    <property type="match status" value="1"/>
</dbReference>
<dbReference type="InterPro" id="IPR038765">
    <property type="entry name" value="Papain-like_cys_pep_sf"/>
</dbReference>
<feature type="compositionally biased region" description="Low complexity" evidence="1">
    <location>
        <begin position="576"/>
        <end position="602"/>
    </location>
</feature>
<feature type="transmembrane region" description="Helical" evidence="2">
    <location>
        <begin position="119"/>
        <end position="136"/>
    </location>
</feature>
<keyword evidence="2" id="KW-1133">Transmembrane helix</keyword>
<evidence type="ECO:0000313" key="5">
    <source>
        <dbReference type="Proteomes" id="UP000468687"/>
    </source>
</evidence>
<keyword evidence="5" id="KW-1185">Reference proteome</keyword>
<dbReference type="SMART" id="SM00460">
    <property type="entry name" value="TGc"/>
    <property type="match status" value="1"/>
</dbReference>